<feature type="non-terminal residue" evidence="3">
    <location>
        <position position="76"/>
    </location>
</feature>
<evidence type="ECO:0000256" key="2">
    <source>
        <dbReference type="SAM" id="SignalP"/>
    </source>
</evidence>
<dbReference type="Proteomes" id="UP000792457">
    <property type="component" value="Unassembled WGS sequence"/>
</dbReference>
<dbReference type="EMBL" id="KZ308190">
    <property type="protein sequence ID" value="KAG8224285.1"/>
    <property type="molecule type" value="Genomic_DNA"/>
</dbReference>
<evidence type="ECO:0008006" key="5">
    <source>
        <dbReference type="Google" id="ProtNLM"/>
    </source>
</evidence>
<keyword evidence="2" id="KW-0732">Signal</keyword>
<accession>A0A8K0NTP4</accession>
<evidence type="ECO:0000313" key="4">
    <source>
        <dbReference type="Proteomes" id="UP000792457"/>
    </source>
</evidence>
<feature type="signal peptide" evidence="2">
    <location>
        <begin position="1"/>
        <end position="24"/>
    </location>
</feature>
<comment type="caution">
    <text evidence="3">The sequence shown here is derived from an EMBL/GenBank/DDBJ whole genome shotgun (WGS) entry which is preliminary data.</text>
</comment>
<keyword evidence="4" id="KW-1185">Reference proteome</keyword>
<name>A0A8K0NTP4_LADFU</name>
<evidence type="ECO:0000313" key="3">
    <source>
        <dbReference type="EMBL" id="KAG8224285.1"/>
    </source>
</evidence>
<gene>
    <name evidence="3" type="ORF">J437_LFUL005091</name>
</gene>
<sequence>MHLQKYPSMLLLLVLIALPQAFQGLHVKNSSEPQPLANSTRPPEIIVTENVNTEEEDPLLALPDDSLADADLHDHD</sequence>
<organism evidence="3 4">
    <name type="scientific">Ladona fulva</name>
    <name type="common">Scarce chaser dragonfly</name>
    <name type="synonym">Libellula fulva</name>
    <dbReference type="NCBI Taxonomy" id="123851"/>
    <lineage>
        <taxon>Eukaryota</taxon>
        <taxon>Metazoa</taxon>
        <taxon>Ecdysozoa</taxon>
        <taxon>Arthropoda</taxon>
        <taxon>Hexapoda</taxon>
        <taxon>Insecta</taxon>
        <taxon>Pterygota</taxon>
        <taxon>Palaeoptera</taxon>
        <taxon>Odonata</taxon>
        <taxon>Epiprocta</taxon>
        <taxon>Anisoptera</taxon>
        <taxon>Libelluloidea</taxon>
        <taxon>Libellulidae</taxon>
        <taxon>Ladona</taxon>
    </lineage>
</organism>
<proteinExistence type="predicted"/>
<evidence type="ECO:0000256" key="1">
    <source>
        <dbReference type="SAM" id="MobiDB-lite"/>
    </source>
</evidence>
<reference evidence="3" key="2">
    <citation type="submission" date="2017-10" db="EMBL/GenBank/DDBJ databases">
        <title>Ladona fulva Genome sequencing and assembly.</title>
        <authorList>
            <person name="Murali S."/>
            <person name="Richards S."/>
            <person name="Bandaranaike D."/>
            <person name="Bellair M."/>
            <person name="Blankenburg K."/>
            <person name="Chao H."/>
            <person name="Dinh H."/>
            <person name="Doddapaneni H."/>
            <person name="Dugan-Rocha S."/>
            <person name="Elkadiri S."/>
            <person name="Gnanaolivu R."/>
            <person name="Hernandez B."/>
            <person name="Skinner E."/>
            <person name="Javaid M."/>
            <person name="Lee S."/>
            <person name="Li M."/>
            <person name="Ming W."/>
            <person name="Munidasa M."/>
            <person name="Muniz J."/>
            <person name="Nguyen L."/>
            <person name="Hughes D."/>
            <person name="Osuji N."/>
            <person name="Pu L.-L."/>
            <person name="Puazo M."/>
            <person name="Qu C."/>
            <person name="Quiroz J."/>
            <person name="Raj R."/>
            <person name="Weissenberger G."/>
            <person name="Xin Y."/>
            <person name="Zou X."/>
            <person name="Han Y."/>
            <person name="Worley K."/>
            <person name="Muzny D."/>
            <person name="Gibbs R."/>
        </authorList>
    </citation>
    <scope>NUCLEOTIDE SEQUENCE</scope>
    <source>
        <strain evidence="3">Sampled in the wild</strain>
    </source>
</reference>
<reference evidence="3" key="1">
    <citation type="submission" date="2013-04" db="EMBL/GenBank/DDBJ databases">
        <authorList>
            <person name="Qu J."/>
            <person name="Murali S.C."/>
            <person name="Bandaranaike D."/>
            <person name="Bellair M."/>
            <person name="Blankenburg K."/>
            <person name="Chao H."/>
            <person name="Dinh H."/>
            <person name="Doddapaneni H."/>
            <person name="Downs B."/>
            <person name="Dugan-Rocha S."/>
            <person name="Elkadiri S."/>
            <person name="Gnanaolivu R.D."/>
            <person name="Hernandez B."/>
            <person name="Javaid M."/>
            <person name="Jayaseelan J.C."/>
            <person name="Lee S."/>
            <person name="Li M."/>
            <person name="Ming W."/>
            <person name="Munidasa M."/>
            <person name="Muniz J."/>
            <person name="Nguyen L."/>
            <person name="Ongeri F."/>
            <person name="Osuji N."/>
            <person name="Pu L.-L."/>
            <person name="Puazo M."/>
            <person name="Qu C."/>
            <person name="Quiroz J."/>
            <person name="Raj R."/>
            <person name="Weissenberger G."/>
            <person name="Xin Y."/>
            <person name="Zou X."/>
            <person name="Han Y."/>
            <person name="Richards S."/>
            <person name="Worley K."/>
            <person name="Muzny D."/>
            <person name="Gibbs R."/>
        </authorList>
    </citation>
    <scope>NUCLEOTIDE SEQUENCE</scope>
    <source>
        <strain evidence="3">Sampled in the wild</strain>
    </source>
</reference>
<feature type="region of interest" description="Disordered" evidence="1">
    <location>
        <begin position="51"/>
        <end position="76"/>
    </location>
</feature>
<dbReference type="AlphaFoldDB" id="A0A8K0NTP4"/>
<protein>
    <recommendedName>
        <fullName evidence="5">Secreted protein</fullName>
    </recommendedName>
</protein>
<feature type="chain" id="PRO_5035439701" description="Secreted protein" evidence="2">
    <location>
        <begin position="25"/>
        <end position="76"/>
    </location>
</feature>